<dbReference type="Proteomes" id="UP000383932">
    <property type="component" value="Unassembled WGS sequence"/>
</dbReference>
<feature type="compositionally biased region" description="Polar residues" evidence="1">
    <location>
        <begin position="239"/>
        <end position="272"/>
    </location>
</feature>
<dbReference type="EMBL" id="SSOP01000478">
    <property type="protein sequence ID" value="KAB5588353.1"/>
    <property type="molecule type" value="Genomic_DNA"/>
</dbReference>
<keyword evidence="3" id="KW-1185">Reference proteome</keyword>
<feature type="region of interest" description="Disordered" evidence="1">
    <location>
        <begin position="109"/>
        <end position="136"/>
    </location>
</feature>
<evidence type="ECO:0000256" key="1">
    <source>
        <dbReference type="SAM" id="MobiDB-lite"/>
    </source>
</evidence>
<feature type="region of interest" description="Disordered" evidence="1">
    <location>
        <begin position="231"/>
        <end position="272"/>
    </location>
</feature>
<organism evidence="2 3">
    <name type="scientific">Ceratobasidium theobromae</name>
    <dbReference type="NCBI Taxonomy" id="1582974"/>
    <lineage>
        <taxon>Eukaryota</taxon>
        <taxon>Fungi</taxon>
        <taxon>Dikarya</taxon>
        <taxon>Basidiomycota</taxon>
        <taxon>Agaricomycotina</taxon>
        <taxon>Agaricomycetes</taxon>
        <taxon>Cantharellales</taxon>
        <taxon>Ceratobasidiaceae</taxon>
        <taxon>Ceratobasidium</taxon>
    </lineage>
</organism>
<proteinExistence type="predicted"/>
<reference evidence="2 3" key="1">
    <citation type="journal article" date="2019" name="Fungal Biol. Biotechnol.">
        <title>Draft genome sequence of fastidious pathogen Ceratobasidium theobromae, which causes vascular-streak dieback in Theobroma cacao.</title>
        <authorList>
            <person name="Ali S.S."/>
            <person name="Asman A."/>
            <person name="Shao J."/>
            <person name="Firmansyah A.P."/>
            <person name="Susilo A.W."/>
            <person name="Rosmana A."/>
            <person name="McMahon P."/>
            <person name="Junaid M."/>
            <person name="Guest D."/>
            <person name="Kheng T.Y."/>
            <person name="Meinhardt L.W."/>
            <person name="Bailey B.A."/>
        </authorList>
    </citation>
    <scope>NUCLEOTIDE SEQUENCE [LARGE SCALE GENOMIC DNA]</scope>
    <source>
        <strain evidence="2 3">CT2</strain>
    </source>
</reference>
<evidence type="ECO:0000313" key="2">
    <source>
        <dbReference type="EMBL" id="KAB5588353.1"/>
    </source>
</evidence>
<protein>
    <submittedName>
        <fullName evidence="2">Uncharacterized protein</fullName>
    </submittedName>
</protein>
<comment type="caution">
    <text evidence="2">The sequence shown here is derived from an EMBL/GenBank/DDBJ whole genome shotgun (WGS) entry which is preliminary data.</text>
</comment>
<gene>
    <name evidence="2" type="ORF">CTheo_8206</name>
</gene>
<accession>A0A5N5QA23</accession>
<feature type="compositionally biased region" description="Basic and acidic residues" evidence="1">
    <location>
        <begin position="110"/>
        <end position="125"/>
    </location>
</feature>
<name>A0A5N5QA23_9AGAM</name>
<evidence type="ECO:0000313" key="3">
    <source>
        <dbReference type="Proteomes" id="UP000383932"/>
    </source>
</evidence>
<sequence>MGEFLSPWSLLTTFELTLTGRNCVCGSRNETVLWLNTKRGYSYALMEPDEHYGKGWLNVIKSWKPIGTAGLRMCNQANLTLPPPDWWRDGDEVVASRKWQKLLSMAQAKSDADDIRQPHEVEGCSKRPGKPSPKNAKKIKVLNRHLVSSNLAPKNAAGSQVQAAAKALVGHIAEQQDRNSLGEGGSCNVHQVVPPATSIRNVQSNEFRPTKRRRMLPIEELVSRPSLLRSPEFPEENMSEGQPQQMKISRLPSSGTQRAKTLPPCQTKSRASTAPSNAHLAISFSEAHHPIETDALLQVPSPSQISQPARAVKNISTYGCLPHIQDCSSLTPSQLADEVVQLSVPTGGSDLPDLIRADSELSPAWNQAGKVLVPKRSFQKHSTAVRSTGVKSPSAILKTLGHFSLNS</sequence>
<dbReference type="AlphaFoldDB" id="A0A5N5QA23"/>